<dbReference type="CDD" id="cd14843">
    <property type="entry name" value="D-Ala-D-Ala_dipeptidase_like"/>
    <property type="match status" value="1"/>
</dbReference>
<comment type="function">
    <text evidence="9 10">Catalyzes hydrolysis of the D-alanyl-D-alanine dipeptide.</text>
</comment>
<evidence type="ECO:0000256" key="7">
    <source>
        <dbReference type="ARBA" id="ARBA00023049"/>
    </source>
</evidence>
<evidence type="ECO:0000256" key="2">
    <source>
        <dbReference type="ARBA" id="ARBA00022670"/>
    </source>
</evidence>
<dbReference type="InterPro" id="IPR000755">
    <property type="entry name" value="A_A_dipeptidase"/>
</dbReference>
<evidence type="ECO:0000256" key="9">
    <source>
        <dbReference type="HAMAP-Rule" id="MF_01924"/>
    </source>
</evidence>
<feature type="binding site" evidence="9">
    <location>
        <position position="143"/>
    </location>
    <ligand>
        <name>Zn(2+)</name>
        <dbReference type="ChEBI" id="CHEBI:29105"/>
        <note>catalytic</note>
    </ligand>
</feature>
<evidence type="ECO:0000256" key="5">
    <source>
        <dbReference type="ARBA" id="ARBA00022833"/>
    </source>
</evidence>
<keyword evidence="5 9" id="KW-0862">Zinc</keyword>
<dbReference type="Pfam" id="PF01427">
    <property type="entry name" value="Peptidase_M15"/>
    <property type="match status" value="1"/>
</dbReference>
<sequence length="236" mass="27491">MKPYQQIAIDECGEPLVPIPPEHFAFEIPHPYQNLGAPYHNSKADSPYYLRQGVVDSLIVAQTELQQNYQNWKILIFDAYRPVEVQQFMVDYTFNQIALAQGCEFPVSEDKRQVIIEHVYQFWAVPSLDRATPPPHSTGAALDVTLADKNNRPIDMGSPIDEISERSYPDYFANSNHPQEQQYHRHRQILKNAMINAGFQQHPNEWWHFCRGDQMWAWLTNQNNSGNQLIARYGRY</sequence>
<evidence type="ECO:0000256" key="6">
    <source>
        <dbReference type="ARBA" id="ARBA00022997"/>
    </source>
</evidence>
<comment type="caution">
    <text evidence="11">The sequence shown here is derived from an EMBL/GenBank/DDBJ whole genome shotgun (WGS) entry which is preliminary data.</text>
</comment>
<keyword evidence="12" id="KW-1185">Reference proteome</keyword>
<evidence type="ECO:0000256" key="10">
    <source>
        <dbReference type="PIRNR" id="PIRNR026671"/>
    </source>
</evidence>
<dbReference type="PIRSF" id="PIRSF026671">
    <property type="entry name" value="AA_dipeptidase"/>
    <property type="match status" value="1"/>
</dbReference>
<dbReference type="RefSeq" id="WP_172184361.1">
    <property type="nucleotide sequence ID" value="NZ_CAWPPK010000001.1"/>
</dbReference>
<dbReference type="EC" id="3.4.13.22" evidence="9 10"/>
<gene>
    <name evidence="11" type="primary">ddpX_1</name>
    <name evidence="11" type="ORF">E5S67_00067</name>
</gene>
<comment type="cofactor">
    <cofactor evidence="9">
        <name>Zn(2+)</name>
        <dbReference type="ChEBI" id="CHEBI:29105"/>
    </cofactor>
    <text evidence="9">Binds 1 zinc ion per subunit.</text>
</comment>
<dbReference type="EMBL" id="SRRZ01000001">
    <property type="protein sequence ID" value="NQE32354.1"/>
    <property type="molecule type" value="Genomic_DNA"/>
</dbReference>
<evidence type="ECO:0000256" key="3">
    <source>
        <dbReference type="ARBA" id="ARBA00022723"/>
    </source>
</evidence>
<evidence type="ECO:0000256" key="4">
    <source>
        <dbReference type="ARBA" id="ARBA00022801"/>
    </source>
</evidence>
<dbReference type="SUPFAM" id="SSF55166">
    <property type="entry name" value="Hedgehog/DD-peptidase"/>
    <property type="match status" value="1"/>
</dbReference>
<feature type="site" description="Transition state stabilizer" evidence="9">
    <location>
        <position position="81"/>
    </location>
</feature>
<evidence type="ECO:0000256" key="1">
    <source>
        <dbReference type="ARBA" id="ARBA00001362"/>
    </source>
</evidence>
<comment type="catalytic activity">
    <reaction evidence="1 9 10">
        <text>D-alanyl-D-alanine + H2O = 2 D-alanine</text>
        <dbReference type="Rhea" id="RHEA:20661"/>
        <dbReference type="ChEBI" id="CHEBI:15377"/>
        <dbReference type="ChEBI" id="CHEBI:57416"/>
        <dbReference type="ChEBI" id="CHEBI:57822"/>
        <dbReference type="EC" id="3.4.13.22"/>
    </reaction>
</comment>
<keyword evidence="7 9" id="KW-0482">Metalloprotease</keyword>
<dbReference type="PANTHER" id="PTHR43126:SF2">
    <property type="entry name" value="D-ALANYL-D-ALANINE DIPEPTIDASE"/>
    <property type="match status" value="1"/>
</dbReference>
<dbReference type="PANTHER" id="PTHR43126">
    <property type="entry name" value="D-ALANYL-D-ALANINE DIPEPTIDASE"/>
    <property type="match status" value="1"/>
</dbReference>
<protein>
    <recommendedName>
        <fullName evidence="9 10">D-alanyl-D-alanine dipeptidase</fullName>
        <shortName evidence="9 10">D-Ala-D-Ala dipeptidase</shortName>
        <ecNumber evidence="9 10">3.4.13.22</ecNumber>
    </recommendedName>
</protein>
<evidence type="ECO:0000313" key="12">
    <source>
        <dbReference type="Proteomes" id="UP000702425"/>
    </source>
</evidence>
<proteinExistence type="inferred from homology"/>
<reference evidence="11 12" key="1">
    <citation type="journal article" date="2020" name="Sci. Rep.">
        <title>A novel cyanobacterial geosmin producer, revising GeoA distribution and dispersion patterns in Bacteria.</title>
        <authorList>
            <person name="Churro C."/>
            <person name="Semedo-Aguiar A.P."/>
            <person name="Silva A.D."/>
            <person name="Pereira-Leal J.B."/>
            <person name="Leite R.B."/>
        </authorList>
    </citation>
    <scope>NUCLEOTIDE SEQUENCE [LARGE SCALE GENOMIC DNA]</scope>
    <source>
        <strain evidence="11 12">IPMA8</strain>
    </source>
</reference>
<feature type="binding site" evidence="9">
    <location>
        <position position="136"/>
    </location>
    <ligand>
        <name>Zn(2+)</name>
        <dbReference type="ChEBI" id="CHEBI:29105"/>
        <note>catalytic</note>
    </ligand>
</feature>
<accession>A0ABX2CPM1</accession>
<keyword evidence="2 9" id="KW-0645">Protease</keyword>
<dbReference type="Proteomes" id="UP000702425">
    <property type="component" value="Unassembled WGS sequence"/>
</dbReference>
<dbReference type="HAMAP" id="MF_01924">
    <property type="entry name" value="A_A_dipeptidase"/>
    <property type="match status" value="1"/>
</dbReference>
<dbReference type="InterPro" id="IPR009045">
    <property type="entry name" value="Zn_M74/Hedgehog-like"/>
</dbReference>
<keyword evidence="3 9" id="KW-0479">Metal-binding</keyword>
<feature type="active site" description="Proton donor/acceptor" evidence="9">
    <location>
        <position position="205"/>
    </location>
</feature>
<keyword evidence="8 10" id="KW-0961">Cell wall biogenesis/degradation</keyword>
<feature type="binding site" evidence="9">
    <location>
        <position position="208"/>
    </location>
    <ligand>
        <name>Zn(2+)</name>
        <dbReference type="ChEBI" id="CHEBI:29105"/>
        <note>catalytic</note>
    </ligand>
</feature>
<evidence type="ECO:0000313" key="11">
    <source>
        <dbReference type="EMBL" id="NQE32354.1"/>
    </source>
</evidence>
<organism evidence="11 12">
    <name type="scientific">Microcoleus asticus IPMA8</name>
    <dbReference type="NCBI Taxonomy" id="2563858"/>
    <lineage>
        <taxon>Bacteria</taxon>
        <taxon>Bacillati</taxon>
        <taxon>Cyanobacteriota</taxon>
        <taxon>Cyanophyceae</taxon>
        <taxon>Oscillatoriophycideae</taxon>
        <taxon>Oscillatoriales</taxon>
        <taxon>Microcoleaceae</taxon>
        <taxon>Microcoleus</taxon>
        <taxon>Microcoleus asticus</taxon>
    </lineage>
</organism>
<keyword evidence="6 9" id="KW-0224">Dipeptidase</keyword>
<name>A0ABX2CPM1_9CYAN</name>
<keyword evidence="4 9" id="KW-0378">Hydrolase</keyword>
<dbReference type="Gene3D" id="3.30.1380.10">
    <property type="match status" value="1"/>
</dbReference>
<comment type="similarity">
    <text evidence="9 10">Belongs to the peptidase M15D family.</text>
</comment>
<evidence type="ECO:0000256" key="8">
    <source>
        <dbReference type="ARBA" id="ARBA00023316"/>
    </source>
</evidence>
<dbReference type="GO" id="GO:0160237">
    <property type="term" value="F:D-Ala-D-Ala dipeptidase activity"/>
    <property type="evidence" value="ECO:0007669"/>
    <property type="project" value="UniProtKB-EC"/>
</dbReference>